<dbReference type="GO" id="GO:0016787">
    <property type="term" value="F:hydrolase activity"/>
    <property type="evidence" value="ECO:0007669"/>
    <property type="project" value="UniProtKB-KW"/>
</dbReference>
<dbReference type="AlphaFoldDB" id="A0A176S449"/>
<evidence type="ECO:0000256" key="4">
    <source>
        <dbReference type="ARBA" id="ARBA00022801"/>
    </source>
</evidence>
<reference evidence="7 8" key="1">
    <citation type="submission" date="2016-05" db="EMBL/GenBank/DDBJ databases">
        <title>Single-cell genome of chain-forming Candidatus Thiomargarita nelsonii and comparison to other large sulfur-oxidizing bacteria.</title>
        <authorList>
            <person name="Winkel M."/>
            <person name="Salman V."/>
            <person name="Woyke T."/>
            <person name="Schulz-Vogt H."/>
            <person name="Richter M."/>
            <person name="Flood B."/>
            <person name="Bailey J."/>
            <person name="Amann R."/>
            <person name="Mussmann M."/>
        </authorList>
    </citation>
    <scope>NUCLEOTIDE SEQUENCE [LARGE SCALE GENOMIC DNA]</scope>
    <source>
        <strain evidence="7 8">THI036</strain>
    </source>
</reference>
<keyword evidence="8" id="KW-1185">Reference proteome</keyword>
<dbReference type="SUPFAM" id="SSF56281">
    <property type="entry name" value="Metallo-hydrolase/oxidoreductase"/>
    <property type="match status" value="1"/>
</dbReference>
<dbReference type="Proteomes" id="UP000076962">
    <property type="component" value="Unassembled WGS sequence"/>
</dbReference>
<sequence length="326" mass="36999">MKLSLLKIGYCRHPEAIVLRGGKWSPCEFPAICALIEHPTRGYMLYDTGYSAHFFEETQPFPYRLYRWITPVHLKANETLIYQLQQRGITAAEIQTIFISHFHADHIAGLRDFPKAQFICLQAGFEAIKTRQGFSALLNAFVPGLLPYDFQARLQFVETTRPISLNTALAPFSYGYDIFSDGSLIAVELPGHASGQMGLILANEQGQTHFLIADACWHSQAYQSNRPPHWLAHLITADKKAYLTTLHQLHQLYQNNSEIAIIPSHCLATFQKFDAERRGMHSHAERGNEKRGAWERETLVICSRFCSRSHAERGNACGDALRRVLN</sequence>
<organism evidence="7 8">
    <name type="scientific">Candidatus Thiomargarita nelsonii</name>
    <dbReference type="NCBI Taxonomy" id="1003181"/>
    <lineage>
        <taxon>Bacteria</taxon>
        <taxon>Pseudomonadati</taxon>
        <taxon>Pseudomonadota</taxon>
        <taxon>Gammaproteobacteria</taxon>
        <taxon>Thiotrichales</taxon>
        <taxon>Thiotrichaceae</taxon>
        <taxon>Thiomargarita</taxon>
    </lineage>
</organism>
<evidence type="ECO:0000256" key="1">
    <source>
        <dbReference type="ARBA" id="ARBA00001947"/>
    </source>
</evidence>
<accession>A0A176S449</accession>
<evidence type="ECO:0000256" key="5">
    <source>
        <dbReference type="ARBA" id="ARBA00022833"/>
    </source>
</evidence>
<evidence type="ECO:0000256" key="3">
    <source>
        <dbReference type="ARBA" id="ARBA00022723"/>
    </source>
</evidence>
<evidence type="ECO:0000259" key="6">
    <source>
        <dbReference type="SMART" id="SM00849"/>
    </source>
</evidence>
<evidence type="ECO:0000256" key="2">
    <source>
        <dbReference type="ARBA" id="ARBA00007749"/>
    </source>
</evidence>
<gene>
    <name evidence="7" type="ORF">THIOM_001336</name>
</gene>
<dbReference type="PATRIC" id="fig|1003181.4.peg.1861"/>
<protein>
    <submittedName>
        <fullName evidence="7">Metallo-beta-lactamase domain protein</fullName>
    </submittedName>
</protein>
<evidence type="ECO:0000313" key="8">
    <source>
        <dbReference type="Proteomes" id="UP000076962"/>
    </source>
</evidence>
<dbReference type="GO" id="GO:0046872">
    <property type="term" value="F:metal ion binding"/>
    <property type="evidence" value="ECO:0007669"/>
    <property type="project" value="UniProtKB-KW"/>
</dbReference>
<name>A0A176S449_9GAMM</name>
<dbReference type="EMBL" id="LUTY01000707">
    <property type="protein sequence ID" value="OAD22843.1"/>
    <property type="molecule type" value="Genomic_DNA"/>
</dbReference>
<proteinExistence type="inferred from homology"/>
<evidence type="ECO:0000313" key="7">
    <source>
        <dbReference type="EMBL" id="OAD22843.1"/>
    </source>
</evidence>
<feature type="domain" description="Metallo-beta-lactamase" evidence="6">
    <location>
        <begin position="30"/>
        <end position="265"/>
    </location>
</feature>
<dbReference type="PANTHER" id="PTHR42978:SF2">
    <property type="entry name" value="102 KBASES UNSTABLE REGION: FROM 1 TO 119443"/>
    <property type="match status" value="1"/>
</dbReference>
<dbReference type="InterPro" id="IPR001279">
    <property type="entry name" value="Metallo-B-lactamas"/>
</dbReference>
<keyword evidence="3" id="KW-0479">Metal-binding</keyword>
<dbReference type="Gene3D" id="3.60.15.10">
    <property type="entry name" value="Ribonuclease Z/Hydroxyacylglutathione hydrolase-like"/>
    <property type="match status" value="1"/>
</dbReference>
<comment type="similarity">
    <text evidence="2">Belongs to the metallo-beta-lactamase superfamily.</text>
</comment>
<keyword evidence="4" id="KW-0378">Hydrolase</keyword>
<comment type="caution">
    <text evidence="7">The sequence shown here is derived from an EMBL/GenBank/DDBJ whole genome shotgun (WGS) entry which is preliminary data.</text>
</comment>
<keyword evidence="5" id="KW-0862">Zinc</keyword>
<comment type="cofactor">
    <cofactor evidence="1">
        <name>Zn(2+)</name>
        <dbReference type="ChEBI" id="CHEBI:29105"/>
    </cofactor>
</comment>
<dbReference type="InterPro" id="IPR051013">
    <property type="entry name" value="MBL_superfamily_lactonases"/>
</dbReference>
<dbReference type="CDD" id="cd07730">
    <property type="entry name" value="metallo-hydrolase-like_MBL-fold"/>
    <property type="match status" value="1"/>
</dbReference>
<dbReference type="SMART" id="SM00849">
    <property type="entry name" value="Lactamase_B"/>
    <property type="match status" value="1"/>
</dbReference>
<dbReference type="InterPro" id="IPR036866">
    <property type="entry name" value="RibonucZ/Hydroxyglut_hydro"/>
</dbReference>
<dbReference type="PANTHER" id="PTHR42978">
    <property type="entry name" value="QUORUM-QUENCHING LACTONASE YTNP-RELATED-RELATED"/>
    <property type="match status" value="1"/>
</dbReference>
<dbReference type="Pfam" id="PF00753">
    <property type="entry name" value="Lactamase_B"/>
    <property type="match status" value="1"/>
</dbReference>